<dbReference type="Proteomes" id="UP001190700">
    <property type="component" value="Unassembled WGS sequence"/>
</dbReference>
<protein>
    <submittedName>
        <fullName evidence="1">Uncharacterized protein</fullName>
    </submittedName>
</protein>
<dbReference type="AlphaFoldDB" id="A0AAE0EN93"/>
<dbReference type="EMBL" id="LGRX02035483">
    <property type="protein sequence ID" value="KAK3234591.1"/>
    <property type="molecule type" value="Genomic_DNA"/>
</dbReference>
<sequence length="283" mass="32794">MKIDVYNSYTGEYDDLLCVVHSSHLHQEYGVHWNGDAGTIYENALVEHYGDRVYIDENGLCIGKLNHDELIETLYNNGFDDPIDIANYTFENTQMYYFANILRKILVHPTYRALNPTLSLLEDGFSTNDPSGPNKLNEFLERVIKSSGICAMLINTLYIKQPQETQDLDLDDEFVDEDLDVDIEDKELEEILNDKEDDMVFLSGQMNDSPTKYNCFLKNERIYLHAKVSDSEEFVQQCPPKANQLYMFYTTYKKPKYIPNDDFTGNTHVNVYDDFAQLSKDSI</sequence>
<keyword evidence="2" id="KW-1185">Reference proteome</keyword>
<organism evidence="1 2">
    <name type="scientific">Cymbomonas tetramitiformis</name>
    <dbReference type="NCBI Taxonomy" id="36881"/>
    <lineage>
        <taxon>Eukaryota</taxon>
        <taxon>Viridiplantae</taxon>
        <taxon>Chlorophyta</taxon>
        <taxon>Pyramimonadophyceae</taxon>
        <taxon>Pyramimonadales</taxon>
        <taxon>Pyramimonadaceae</taxon>
        <taxon>Cymbomonas</taxon>
    </lineage>
</organism>
<proteinExistence type="predicted"/>
<accession>A0AAE0EN93</accession>
<reference evidence="1 2" key="1">
    <citation type="journal article" date="2015" name="Genome Biol. Evol.">
        <title>Comparative Genomics of a Bacterivorous Green Alga Reveals Evolutionary Causalities and Consequences of Phago-Mixotrophic Mode of Nutrition.</title>
        <authorList>
            <person name="Burns J.A."/>
            <person name="Paasch A."/>
            <person name="Narechania A."/>
            <person name="Kim E."/>
        </authorList>
    </citation>
    <scope>NUCLEOTIDE SEQUENCE [LARGE SCALE GENOMIC DNA]</scope>
    <source>
        <strain evidence="1 2">PLY_AMNH</strain>
    </source>
</reference>
<name>A0AAE0EN93_9CHLO</name>
<evidence type="ECO:0000313" key="1">
    <source>
        <dbReference type="EMBL" id="KAK3234591.1"/>
    </source>
</evidence>
<evidence type="ECO:0000313" key="2">
    <source>
        <dbReference type="Proteomes" id="UP001190700"/>
    </source>
</evidence>
<gene>
    <name evidence="1" type="ORF">CYMTET_55142</name>
</gene>
<comment type="caution">
    <text evidence="1">The sequence shown here is derived from an EMBL/GenBank/DDBJ whole genome shotgun (WGS) entry which is preliminary data.</text>
</comment>